<name>A0A833RTU1_9HYME</name>
<sequence>MLPSTGYFKTINCPFYESGACDRPYCHFKHAKREDVGITTETTEMVENHSTGQVEESKAATDGTSESDVLQQLVTEAVKKVLANRTVTDVDNKFSCENVVSQVVEGLKPTLTSGSSSTVNNVTTNIVEESTNTPASVNMQPCVYNPTPIAELKKRHIPIVSYMPTRKRTVAVKRKSSPDGVKPWLNIGNESTEPQSVEIKYKPSVITPEARDTMQSYIPTCKSESTSLNSCKDGSSSEYLLKLRETYYPKSKKKREEYVPKKVKTPLKTADGLNESTLDNFGTNPNMIDEVLIHSKSTSDVESSKLSQDSSMDIEPKFSDDEEEDSKDDDDISKISTTAIEFKTLEQNKSYTSAKKSDCLNNIQDVHFPKTIESNECVNKENHNEKILTHSNTLIQEMFPSEESSKSLQCEERNVIDSNKNSVESVKEYKNKDKSKHKSHSTSHKKYKDKHKSSKKSHSSYSKSKSKNHLRHRSKESKDKKRDKDRSRHKHQEKDRDKERNESKHKSSDRKDNYRSEKRHKYSKSSSKEHSKNKSDKNDKHSKSSCKLDEKYAESKEKKTSNSLKSVQLNFMDDSDEEYDDHYNSIIDNVDITFSTSDSDHDVQEECLKIFQEYQVPERPKTAELSKESSMQQEKEKEQTEEVGKKRVAHPSAATCVTRQIGVNQQPRKLITAQQKMYERWRLMRDAIAEKTISASSSRNYPEVIGTASNSELKLNGNGRVRIAHVPYAKSLAIEKKKVIENVGKSVESKTIDNSKTAAQTAKSGVRIAHVPQVVRNYCFRINYKYAKLYYIICLGRALGSSYYVNMMHDICVLIYTNAEDAAQRAVKEEYACHERCKALAVYKNSCMLATHRLRKETDQNSSVDNNTVTIPGSSTVSHEAVLAGKAKGSWSVLKTKRSVMEFRGPALYGMLKKWILTEQQLRDNGFPRPHPDGQKGRAKVYVTNSRNVLSKIPTERICSRCGQTYMIDKQGFALQPQNCIYHWGRKFTIRGEGKYSCCQQYGSATGCCDAKTHVWDYTDYENLRGYVKTLPKDASAEEQGVYALDCEMCYTTQGLELTRITVIDEDCSVVYESLVNPQNPIIDYNTRFSGITEENMKDVTTTLLDVQATLLTMFSDKTILVGHSLESDFKALRLLHDTVVDTSVMFPHKNGYPQKRALKNLCSEYLRKLIQNDVGGHDSKEDAIACMELILWKAKEEAKLQ</sequence>
<dbReference type="FunFam" id="3.30.420.10:FF:000021">
    <property type="entry name" value="RNA exonuclease 1 homolog"/>
    <property type="match status" value="1"/>
</dbReference>
<feature type="domain" description="C3H1-type" evidence="9">
    <location>
        <begin position="7"/>
        <end position="33"/>
    </location>
</feature>
<evidence type="ECO:0000313" key="11">
    <source>
        <dbReference type="Proteomes" id="UP000655588"/>
    </source>
</evidence>
<evidence type="ECO:0000256" key="3">
    <source>
        <dbReference type="ARBA" id="ARBA00022722"/>
    </source>
</evidence>
<organism evidence="10 11">
    <name type="scientific">Frieseomelitta varia</name>
    <dbReference type="NCBI Taxonomy" id="561572"/>
    <lineage>
        <taxon>Eukaryota</taxon>
        <taxon>Metazoa</taxon>
        <taxon>Ecdysozoa</taxon>
        <taxon>Arthropoda</taxon>
        <taxon>Hexapoda</taxon>
        <taxon>Insecta</taxon>
        <taxon>Pterygota</taxon>
        <taxon>Neoptera</taxon>
        <taxon>Endopterygota</taxon>
        <taxon>Hymenoptera</taxon>
        <taxon>Apocrita</taxon>
        <taxon>Aculeata</taxon>
        <taxon>Apoidea</taxon>
        <taxon>Anthophila</taxon>
        <taxon>Apidae</taxon>
        <taxon>Frieseomelitta</taxon>
    </lineage>
</organism>
<dbReference type="PROSITE" id="PS50103">
    <property type="entry name" value="ZF_C3H1"/>
    <property type="match status" value="1"/>
</dbReference>
<evidence type="ECO:0000256" key="5">
    <source>
        <dbReference type="ARBA" id="ARBA00022839"/>
    </source>
</evidence>
<feature type="compositionally biased region" description="Basic and acidic residues" evidence="8">
    <location>
        <begin position="476"/>
        <end position="516"/>
    </location>
</feature>
<dbReference type="AlphaFoldDB" id="A0A833RTU1"/>
<comment type="subcellular location">
    <subcellularLocation>
        <location evidence="1">Nucleus</location>
    </subcellularLocation>
</comment>
<keyword evidence="6" id="KW-0539">Nucleus</keyword>
<feature type="compositionally biased region" description="Basic residues" evidence="8">
    <location>
        <begin position="433"/>
        <end position="475"/>
    </location>
</feature>
<keyword evidence="11" id="KW-1185">Reference proteome</keyword>
<feature type="compositionally biased region" description="Basic and acidic residues" evidence="8">
    <location>
        <begin position="526"/>
        <end position="560"/>
    </location>
</feature>
<dbReference type="InterPro" id="IPR047021">
    <property type="entry name" value="REXO1/3/4-like"/>
</dbReference>
<feature type="region of interest" description="Disordered" evidence="8">
    <location>
        <begin position="299"/>
        <end position="333"/>
    </location>
</feature>
<dbReference type="GO" id="GO:0004527">
    <property type="term" value="F:exonuclease activity"/>
    <property type="evidence" value="ECO:0007669"/>
    <property type="project" value="UniProtKB-KW"/>
</dbReference>
<keyword evidence="7" id="KW-0862">Zinc</keyword>
<dbReference type="InterPro" id="IPR013520">
    <property type="entry name" value="Ribonucl_H"/>
</dbReference>
<evidence type="ECO:0000259" key="9">
    <source>
        <dbReference type="PROSITE" id="PS50103"/>
    </source>
</evidence>
<dbReference type="InterPro" id="IPR036397">
    <property type="entry name" value="RNaseH_sf"/>
</dbReference>
<feature type="region of interest" description="Disordered" evidence="8">
    <location>
        <begin position="619"/>
        <end position="651"/>
    </location>
</feature>
<comment type="similarity">
    <text evidence="2">Belongs to the REXO1/REXO3 family.</text>
</comment>
<dbReference type="InterPro" id="IPR034922">
    <property type="entry name" value="REX1-like_exo"/>
</dbReference>
<evidence type="ECO:0000256" key="6">
    <source>
        <dbReference type="ARBA" id="ARBA00023242"/>
    </source>
</evidence>
<evidence type="ECO:0000256" key="1">
    <source>
        <dbReference type="ARBA" id="ARBA00004123"/>
    </source>
</evidence>
<dbReference type="PANTHER" id="PTHR12801">
    <property type="entry name" value="RNA EXONUCLEASE REXO1 / RECO3 FAMILY MEMBER-RELATED"/>
    <property type="match status" value="1"/>
</dbReference>
<dbReference type="CDD" id="cd06145">
    <property type="entry name" value="REX1_like"/>
    <property type="match status" value="1"/>
</dbReference>
<evidence type="ECO:0000256" key="8">
    <source>
        <dbReference type="SAM" id="MobiDB-lite"/>
    </source>
</evidence>
<keyword evidence="4" id="KW-0378">Hydrolase</keyword>
<feature type="compositionally biased region" description="Basic and acidic residues" evidence="8">
    <location>
        <begin position="619"/>
        <end position="645"/>
    </location>
</feature>
<feature type="region of interest" description="Disordered" evidence="8">
    <location>
        <begin position="46"/>
        <end position="66"/>
    </location>
</feature>
<keyword evidence="7" id="KW-0863">Zinc-finger</keyword>
<evidence type="ECO:0000313" key="10">
    <source>
        <dbReference type="EMBL" id="KAF3428108.1"/>
    </source>
</evidence>
<dbReference type="InterPro" id="IPR012337">
    <property type="entry name" value="RNaseH-like_sf"/>
</dbReference>
<evidence type="ECO:0000256" key="2">
    <source>
        <dbReference type="ARBA" id="ARBA00006357"/>
    </source>
</evidence>
<dbReference type="Pfam" id="PF15870">
    <property type="entry name" value="EloA-BP1"/>
    <property type="match status" value="1"/>
</dbReference>
<feature type="zinc finger region" description="C3H1-type" evidence="7">
    <location>
        <begin position="7"/>
        <end position="33"/>
    </location>
</feature>
<dbReference type="GO" id="GO:0005634">
    <property type="term" value="C:nucleus"/>
    <property type="evidence" value="ECO:0007669"/>
    <property type="project" value="UniProtKB-SubCell"/>
</dbReference>
<evidence type="ECO:0000256" key="4">
    <source>
        <dbReference type="ARBA" id="ARBA00022801"/>
    </source>
</evidence>
<dbReference type="SMART" id="SM00479">
    <property type="entry name" value="EXOIII"/>
    <property type="match status" value="1"/>
</dbReference>
<keyword evidence="7" id="KW-0479">Metal-binding</keyword>
<feature type="compositionally biased region" description="Basic and acidic residues" evidence="8">
    <location>
        <begin position="403"/>
        <end position="415"/>
    </location>
</feature>
<dbReference type="Gene3D" id="3.30.420.10">
    <property type="entry name" value="Ribonuclease H-like superfamily/Ribonuclease H"/>
    <property type="match status" value="1"/>
</dbReference>
<dbReference type="PANTHER" id="PTHR12801:SF115">
    <property type="entry name" value="FI18136P1-RELATED"/>
    <property type="match status" value="1"/>
</dbReference>
<dbReference type="InterPro" id="IPR031736">
    <property type="entry name" value="REXO1-like_dom"/>
</dbReference>
<keyword evidence="5" id="KW-0269">Exonuclease</keyword>
<keyword evidence="3" id="KW-0540">Nuclease</keyword>
<dbReference type="Proteomes" id="UP000655588">
    <property type="component" value="Unassembled WGS sequence"/>
</dbReference>
<dbReference type="InterPro" id="IPR000571">
    <property type="entry name" value="Znf_CCCH"/>
</dbReference>
<feature type="compositionally biased region" description="Acidic residues" evidence="8">
    <location>
        <begin position="320"/>
        <end position="331"/>
    </location>
</feature>
<accession>A0A833RTU1</accession>
<dbReference type="EMBL" id="WNWW01000231">
    <property type="protein sequence ID" value="KAF3428108.1"/>
    <property type="molecule type" value="Genomic_DNA"/>
</dbReference>
<protein>
    <recommendedName>
        <fullName evidence="9">C3H1-type domain-containing protein</fullName>
    </recommendedName>
</protein>
<proteinExistence type="inferred from homology"/>
<dbReference type="GO" id="GO:0003676">
    <property type="term" value="F:nucleic acid binding"/>
    <property type="evidence" value="ECO:0007669"/>
    <property type="project" value="InterPro"/>
</dbReference>
<evidence type="ECO:0000256" key="7">
    <source>
        <dbReference type="PROSITE-ProRule" id="PRU00723"/>
    </source>
</evidence>
<gene>
    <name evidence="10" type="ORF">E2986_10290</name>
</gene>
<reference evidence="10" key="1">
    <citation type="submission" date="2019-11" db="EMBL/GenBank/DDBJ databases">
        <title>The nuclear and mitochondrial genomes of Frieseomelitta varia - a highly eusocial stingless bee (Meliponini) with a permanently sterile worker caste.</title>
        <authorList>
            <person name="Freitas F.C.P."/>
            <person name="Lourenco A.P."/>
            <person name="Nunes F.M.F."/>
            <person name="Paschoal A.R."/>
            <person name="Abreu F.C.P."/>
            <person name="Barbin F.O."/>
            <person name="Bataglia L."/>
            <person name="Cardoso-Junior C.A.M."/>
            <person name="Cervoni M.S."/>
            <person name="Silva S.R."/>
            <person name="Dalarmi F."/>
            <person name="Del Lama M.A."/>
            <person name="Depintor T.S."/>
            <person name="Ferreira K.M."/>
            <person name="Goria P.S."/>
            <person name="Jaskot M.C."/>
            <person name="Lago D.C."/>
            <person name="Luna-Lucena D."/>
            <person name="Moda L.M."/>
            <person name="Nascimento L."/>
            <person name="Pedrino M."/>
            <person name="Rabico F.O."/>
            <person name="Sanches F.C."/>
            <person name="Santos D.E."/>
            <person name="Santos C.G."/>
            <person name="Vieira J."/>
            <person name="Lopes T.F."/>
            <person name="Barchuk A.R."/>
            <person name="Hartfelder K."/>
            <person name="Simoes Z.L.P."/>
            <person name="Bitondi M.M.G."/>
            <person name="Pinheiro D.G."/>
        </authorList>
    </citation>
    <scope>NUCLEOTIDE SEQUENCE</scope>
    <source>
        <strain evidence="10">USP_RPSP 00005682</strain>
        <tissue evidence="10">Whole individual</tissue>
    </source>
</reference>
<comment type="caution">
    <text evidence="10">The sequence shown here is derived from an EMBL/GenBank/DDBJ whole genome shotgun (WGS) entry which is preliminary data.</text>
</comment>
<dbReference type="GO" id="GO:0008270">
    <property type="term" value="F:zinc ion binding"/>
    <property type="evidence" value="ECO:0007669"/>
    <property type="project" value="UniProtKB-KW"/>
</dbReference>
<feature type="region of interest" description="Disordered" evidence="8">
    <location>
        <begin position="400"/>
        <end position="565"/>
    </location>
</feature>
<dbReference type="SUPFAM" id="SSF53098">
    <property type="entry name" value="Ribonuclease H-like"/>
    <property type="match status" value="1"/>
</dbReference>